<name>A0A285U4Q5_9HYPH</name>
<evidence type="ECO:0000256" key="1">
    <source>
        <dbReference type="SAM" id="Phobius"/>
    </source>
</evidence>
<protein>
    <submittedName>
        <fullName evidence="2">Uncharacterized protein</fullName>
    </submittedName>
</protein>
<dbReference type="AlphaFoldDB" id="A0A285U4Q5"/>
<feature type="transmembrane region" description="Helical" evidence="1">
    <location>
        <begin position="7"/>
        <end position="25"/>
    </location>
</feature>
<keyword evidence="1" id="KW-1133">Transmembrane helix</keyword>
<dbReference type="EMBL" id="OBQD01000003">
    <property type="protein sequence ID" value="SOC36920.1"/>
    <property type="molecule type" value="Genomic_DNA"/>
</dbReference>
<keyword evidence="1" id="KW-0472">Membrane</keyword>
<accession>A0A285U4Q5</accession>
<sequence length="56" mass="5892">MNGRTAIVHRVISVGIAAAVPAAVLWVNGEIGLEFIVLGAAIGFAYWYWGPSVPPL</sequence>
<feature type="transmembrane region" description="Helical" evidence="1">
    <location>
        <begin position="31"/>
        <end position="49"/>
    </location>
</feature>
<dbReference type="Proteomes" id="UP000219167">
    <property type="component" value="Unassembled WGS sequence"/>
</dbReference>
<keyword evidence="1" id="KW-0812">Transmembrane</keyword>
<organism evidence="2 3">
    <name type="scientific">Rhizobium subbaraonis</name>
    <dbReference type="NCBI Taxonomy" id="908946"/>
    <lineage>
        <taxon>Bacteria</taxon>
        <taxon>Pseudomonadati</taxon>
        <taxon>Pseudomonadota</taxon>
        <taxon>Alphaproteobacteria</taxon>
        <taxon>Hyphomicrobiales</taxon>
        <taxon>Rhizobiaceae</taxon>
        <taxon>Rhizobium/Agrobacterium group</taxon>
        <taxon>Rhizobium</taxon>
    </lineage>
</organism>
<keyword evidence="3" id="KW-1185">Reference proteome</keyword>
<gene>
    <name evidence="2" type="ORF">SAMN05892877_103261</name>
</gene>
<evidence type="ECO:0000313" key="3">
    <source>
        <dbReference type="Proteomes" id="UP000219167"/>
    </source>
</evidence>
<evidence type="ECO:0000313" key="2">
    <source>
        <dbReference type="EMBL" id="SOC36920.1"/>
    </source>
</evidence>
<reference evidence="2 3" key="1">
    <citation type="submission" date="2017-08" db="EMBL/GenBank/DDBJ databases">
        <authorList>
            <person name="de Groot N.N."/>
        </authorList>
    </citation>
    <scope>NUCLEOTIDE SEQUENCE [LARGE SCALE GENOMIC DNA]</scope>
    <source>
        <strain evidence="2 3">JC85</strain>
    </source>
</reference>
<proteinExistence type="predicted"/>
<dbReference type="RefSeq" id="WP_176526663.1">
    <property type="nucleotide sequence ID" value="NZ_OBQD01000003.1"/>
</dbReference>